<gene>
    <name evidence="1" type="ORF">BN3087_220049</name>
</gene>
<proteinExistence type="predicted"/>
<accession>A0A0S4XLP9</accession>
<sequence length="253" mass="28328">MLVPKAIEEIDYDSLKNDIVEHLKEIRDIDIVFLESDTFSLIVEAFIYREMLLRARINDALRASYIWTATSSDLDAIAALYGVSRLEDEEDDRLRERCILSLYAQSTAGSKKSYIFWTKSVSNNIKEVEILNPTAGVVEVVYHSDNDYTTEISNICSGDDVIPLCDTVIVTKATIVNANIELAIEILSDFNIIDIRNAIKESFGNLSLGIGADLPLSKIYDTAHVEGVYKVTTNAIDVIANEREVIQPNIIFI</sequence>
<organism evidence="1">
    <name type="scientific">Sulfurovum sp. enrichment culture clone C5</name>
    <dbReference type="NCBI Taxonomy" id="497650"/>
    <lineage>
        <taxon>Bacteria</taxon>
        <taxon>Pseudomonadati</taxon>
        <taxon>Campylobacterota</taxon>
        <taxon>Epsilonproteobacteria</taxon>
        <taxon>Campylobacterales</taxon>
        <taxon>Sulfurovaceae</taxon>
        <taxon>Sulfurovum</taxon>
        <taxon>environmental samples</taxon>
    </lineage>
</organism>
<dbReference type="EMBL" id="FAXN01000021">
    <property type="protein sequence ID" value="CUV65232.1"/>
    <property type="molecule type" value="Genomic_DNA"/>
</dbReference>
<reference evidence="1" key="1">
    <citation type="submission" date="2015-11" db="EMBL/GenBank/DDBJ databases">
        <authorList>
            <person name="Zhang Y."/>
            <person name="Guo Z."/>
        </authorList>
    </citation>
    <scope>NUCLEOTIDE SEQUENCE</scope>
    <source>
        <strain evidence="1">BN30871</strain>
    </source>
</reference>
<dbReference type="AlphaFoldDB" id="A0A0S4XLP9"/>
<evidence type="ECO:0000313" key="1">
    <source>
        <dbReference type="EMBL" id="CUV65232.1"/>
    </source>
</evidence>
<dbReference type="InterPro" id="IPR014507">
    <property type="entry name" value="Baseplate_assembly_J_pred"/>
</dbReference>
<name>A0A0S4XLP9_9BACT</name>
<protein>
    <submittedName>
        <fullName evidence="1">Putative Baseplate J family protein</fullName>
    </submittedName>
</protein>
<dbReference type="PIRSF" id="PIRSF020481">
    <property type="entry name" value="BAP"/>
    <property type="match status" value="1"/>
</dbReference>